<dbReference type="Proteomes" id="UP001151752">
    <property type="component" value="Chromosome 13"/>
</dbReference>
<evidence type="ECO:0000313" key="1">
    <source>
        <dbReference type="EMBL" id="KAJ6757986.1"/>
    </source>
</evidence>
<organism evidence="1 2">
    <name type="scientific">Salix koriyanagi</name>
    <dbReference type="NCBI Taxonomy" id="2511006"/>
    <lineage>
        <taxon>Eukaryota</taxon>
        <taxon>Viridiplantae</taxon>
        <taxon>Streptophyta</taxon>
        <taxon>Embryophyta</taxon>
        <taxon>Tracheophyta</taxon>
        <taxon>Spermatophyta</taxon>
        <taxon>Magnoliopsida</taxon>
        <taxon>eudicotyledons</taxon>
        <taxon>Gunneridae</taxon>
        <taxon>Pentapetalae</taxon>
        <taxon>rosids</taxon>
        <taxon>fabids</taxon>
        <taxon>Malpighiales</taxon>
        <taxon>Salicaceae</taxon>
        <taxon>Saliceae</taxon>
        <taxon>Salix</taxon>
    </lineage>
</organism>
<evidence type="ECO:0000313" key="2">
    <source>
        <dbReference type="Proteomes" id="UP001151752"/>
    </source>
</evidence>
<dbReference type="AlphaFoldDB" id="A0A9Q0W0W7"/>
<comment type="caution">
    <text evidence="1">The sequence shown here is derived from an EMBL/GenBank/DDBJ whole genome shotgun (WGS) entry which is preliminary data.</text>
</comment>
<dbReference type="EMBL" id="JAPFFM010000007">
    <property type="protein sequence ID" value="KAJ6757986.1"/>
    <property type="molecule type" value="Genomic_DNA"/>
</dbReference>
<sequence>MPCFCCFLHYQRQKLNILISLTSGGRAYQGFCKNCMRNQNNSMRNSQMMKMWFEALTNPNESVQEGQTPDTIKISL</sequence>
<gene>
    <name evidence="1" type="ORF">OIU74_027131</name>
</gene>
<protein>
    <submittedName>
        <fullName evidence="1">Uncharacterized protein</fullName>
    </submittedName>
</protein>
<reference evidence="1" key="1">
    <citation type="submission" date="2022-11" db="EMBL/GenBank/DDBJ databases">
        <authorList>
            <person name="Hyden B.L."/>
            <person name="Feng K."/>
            <person name="Yates T."/>
            <person name="Jawdy S."/>
            <person name="Smart L.B."/>
            <person name="Muchero W."/>
        </authorList>
    </citation>
    <scope>NUCLEOTIDE SEQUENCE</scope>
    <source>
        <tissue evidence="1">Shoot tip</tissue>
    </source>
</reference>
<reference evidence="1" key="2">
    <citation type="journal article" date="2023" name="Int. J. Mol. Sci.">
        <title>De Novo Assembly and Annotation of 11 Diverse Shrub Willow (Salix) Genomes Reveals Novel Gene Organization in Sex-Linked Regions.</title>
        <authorList>
            <person name="Hyden B."/>
            <person name="Feng K."/>
            <person name="Yates T.B."/>
            <person name="Jawdy S."/>
            <person name="Cereghino C."/>
            <person name="Smart L.B."/>
            <person name="Muchero W."/>
        </authorList>
    </citation>
    <scope>NUCLEOTIDE SEQUENCE</scope>
    <source>
        <tissue evidence="1">Shoot tip</tissue>
    </source>
</reference>
<proteinExistence type="predicted"/>
<accession>A0A9Q0W0W7</accession>
<name>A0A9Q0W0W7_9ROSI</name>
<keyword evidence="2" id="KW-1185">Reference proteome</keyword>